<dbReference type="InterPro" id="IPR051852">
    <property type="entry name" value="Alpha-type_PK"/>
</dbReference>
<organism evidence="7">
    <name type="scientific">Trypanosoma brucei equiperdum</name>
    <dbReference type="NCBI Taxonomy" id="630700"/>
    <lineage>
        <taxon>Eukaryota</taxon>
        <taxon>Discoba</taxon>
        <taxon>Euglenozoa</taxon>
        <taxon>Kinetoplastea</taxon>
        <taxon>Metakinetoplastina</taxon>
        <taxon>Trypanosomatida</taxon>
        <taxon>Trypanosomatidae</taxon>
        <taxon>Trypanosoma</taxon>
    </lineage>
</organism>
<dbReference type="Pfam" id="PF02816">
    <property type="entry name" value="Alpha_kinase"/>
    <property type="match status" value="1"/>
</dbReference>
<keyword evidence="1" id="KW-0723">Serine/threonine-protein kinase</keyword>
<dbReference type="Gene3D" id="3.30.200.20">
    <property type="entry name" value="Phosphorylase Kinase, domain 1"/>
    <property type="match status" value="2"/>
</dbReference>
<keyword evidence="4 7" id="KW-0418">Kinase</keyword>
<dbReference type="Gene3D" id="3.20.200.10">
    <property type="entry name" value="MHCK/EF2 kinase"/>
    <property type="match status" value="1"/>
</dbReference>
<feature type="domain" description="Alpha-type protein kinase" evidence="6">
    <location>
        <begin position="25"/>
        <end position="272"/>
    </location>
</feature>
<dbReference type="SMART" id="SM00811">
    <property type="entry name" value="Alpha_kinase"/>
    <property type="match status" value="1"/>
</dbReference>
<dbReference type="PANTHER" id="PTHR45992:SF2">
    <property type="entry name" value="EUKARYOTIC ELONGATION FACTOR 2 KINASE"/>
    <property type="match status" value="1"/>
</dbReference>
<evidence type="ECO:0000313" key="7">
    <source>
        <dbReference type="EMBL" id="RHW73370.1"/>
    </source>
</evidence>
<dbReference type="InterPro" id="IPR011009">
    <property type="entry name" value="Kinase-like_dom_sf"/>
</dbReference>
<dbReference type="GO" id="GO:0005524">
    <property type="term" value="F:ATP binding"/>
    <property type="evidence" value="ECO:0007669"/>
    <property type="project" value="UniProtKB-KW"/>
</dbReference>
<dbReference type="GO" id="GO:0004674">
    <property type="term" value="F:protein serine/threonine kinase activity"/>
    <property type="evidence" value="ECO:0007669"/>
    <property type="project" value="UniProtKB-KW"/>
</dbReference>
<dbReference type="InterPro" id="IPR004166">
    <property type="entry name" value="a-kinase_dom"/>
</dbReference>
<dbReference type="EMBL" id="QSBY01000004">
    <property type="protein sequence ID" value="RHW73370.1"/>
    <property type="molecule type" value="Genomic_DNA"/>
</dbReference>
<evidence type="ECO:0000259" key="6">
    <source>
        <dbReference type="PROSITE" id="PS51158"/>
    </source>
</evidence>
<dbReference type="AlphaFoldDB" id="A0A3L6LG09"/>
<gene>
    <name evidence="7" type="ORF">DPX39_040043500</name>
</gene>
<dbReference type="CDD" id="cd04515">
    <property type="entry name" value="Alpha_kinase"/>
    <property type="match status" value="1"/>
</dbReference>
<dbReference type="PROSITE" id="PS51158">
    <property type="entry name" value="ALPHA_KINASE"/>
    <property type="match status" value="1"/>
</dbReference>
<evidence type="ECO:0000256" key="2">
    <source>
        <dbReference type="ARBA" id="ARBA00022679"/>
    </source>
</evidence>
<dbReference type="PANTHER" id="PTHR45992">
    <property type="entry name" value="EUKARYOTIC ELONGATION FACTOR 2 KINASE-RELATED"/>
    <property type="match status" value="1"/>
</dbReference>
<comment type="caution">
    <text evidence="7">The sequence shown here is derived from an EMBL/GenBank/DDBJ whole genome shotgun (WGS) entry which is preliminary data.</text>
</comment>
<name>A0A3L6LG09_9TRYP</name>
<dbReference type="GO" id="GO:0031037">
    <property type="term" value="P:myosin II filament disassembly"/>
    <property type="evidence" value="ECO:0007669"/>
    <property type="project" value="TreeGrafter"/>
</dbReference>
<reference evidence="7" key="1">
    <citation type="submission" date="2018-09" db="EMBL/GenBank/DDBJ databases">
        <title>whole genome sequence of T. equiperdum IVM-t1 strain.</title>
        <authorList>
            <person name="Suganuma K."/>
        </authorList>
    </citation>
    <scope>NUCLEOTIDE SEQUENCE [LARGE SCALE GENOMIC DNA]</scope>
    <source>
        <strain evidence="7">IVM-t1</strain>
    </source>
</reference>
<evidence type="ECO:0000256" key="5">
    <source>
        <dbReference type="ARBA" id="ARBA00022840"/>
    </source>
</evidence>
<accession>A0A3L6LG09</accession>
<dbReference type="GO" id="GO:1903013">
    <property type="term" value="P:response to differentiation-inducing factor 1"/>
    <property type="evidence" value="ECO:0007669"/>
    <property type="project" value="TreeGrafter"/>
</dbReference>
<evidence type="ECO:0000256" key="1">
    <source>
        <dbReference type="ARBA" id="ARBA00022527"/>
    </source>
</evidence>
<keyword evidence="3" id="KW-0547">Nucleotide-binding</keyword>
<evidence type="ECO:0000256" key="3">
    <source>
        <dbReference type="ARBA" id="ARBA00022741"/>
    </source>
</evidence>
<keyword evidence="5" id="KW-0067">ATP-binding</keyword>
<proteinExistence type="predicted"/>
<dbReference type="Proteomes" id="UP000266743">
    <property type="component" value="Chromosome 4"/>
</dbReference>
<keyword evidence="2" id="KW-0808">Transferase</keyword>
<evidence type="ECO:0000256" key="4">
    <source>
        <dbReference type="ARBA" id="ARBA00022777"/>
    </source>
</evidence>
<protein>
    <submittedName>
        <fullName evidence="7">Myosin heavy chain kinase A</fullName>
    </submittedName>
</protein>
<sequence length="327" mass="36893">MQSAGGDSTPKPTGASCICSATKYIYSFRKKEWVVLATNVEIITPLKPFAKGGMRVCYEVEEIEDDGSRTRCIAKLFLKVVSDVKEEDYFCEGEAQCLCEEFASNFNKAPFNGPNKPRISFLQCQVLRISRDSIPREYRQLKDGFFSHRTVDTGDVLFVMEPKLGGHFTKYNSNYGDVYEDDKHCKTDSQKRKRQHMLHVAEAFSHFTLVDSLGSMLLCDLQGVNDLLTDPQIHTEDGRGLGLGNMGTEGITRFVANHKCNEICEGLDLKPLTGVVPESSDEAKKSNVYAYLRAQLRQDFIPPPKPISEMTEEEKFEHALQLSRVTY</sequence>
<dbReference type="SUPFAM" id="SSF56112">
    <property type="entry name" value="Protein kinase-like (PK-like)"/>
    <property type="match status" value="1"/>
</dbReference>